<dbReference type="Pfam" id="PF12847">
    <property type="entry name" value="Methyltransf_18"/>
    <property type="match status" value="1"/>
</dbReference>
<reference evidence="1 2" key="1">
    <citation type="submission" date="2020-08" db="EMBL/GenBank/DDBJ databases">
        <title>Genome public.</title>
        <authorList>
            <person name="Liu C."/>
            <person name="Sun Q."/>
        </authorList>
    </citation>
    <scope>NUCLEOTIDE SEQUENCE [LARGE SCALE GENOMIC DNA]</scope>
    <source>
        <strain evidence="1 2">BX4</strain>
    </source>
</reference>
<dbReference type="PANTHER" id="PTHR38451:SF1">
    <property type="entry name" value="TRNA (ADENINE(22)-N(1))-METHYLTRANSFERASE"/>
    <property type="match status" value="1"/>
</dbReference>
<accession>A0ABR7F1M4</accession>
<dbReference type="Proteomes" id="UP000597877">
    <property type="component" value="Unassembled WGS sequence"/>
</dbReference>
<dbReference type="InterPro" id="IPR006901">
    <property type="entry name" value="TrmK"/>
</dbReference>
<evidence type="ECO:0000313" key="2">
    <source>
        <dbReference type="Proteomes" id="UP000597877"/>
    </source>
</evidence>
<dbReference type="PIRSF" id="PIRSF018637">
    <property type="entry name" value="TrmK"/>
    <property type="match status" value="1"/>
</dbReference>
<sequence length="226" mass="25782">MISERLKAVAGMVTKGKKVADIGTDHGYVPIYLVENSICSKVYAMDINEGPLKIADKNIAIHGLSDKIETIQSNGMEKLKDNMVDGAIISGMGGDLIVDILSRGKNIKGINELVLSPHRRVDLVRKYLLENNWEIIDEKMLIDSGKYYTIIKALKNDEKLHMYSDVELKYGKILLDNKDLVLKGYLEKEYLKFAEIFEKMKANKSDNMQEVENIIYLNREAYRIYD</sequence>
<dbReference type="CDD" id="cd02440">
    <property type="entry name" value="AdoMet_MTases"/>
    <property type="match status" value="1"/>
</dbReference>
<dbReference type="EMBL" id="JACOOZ010000003">
    <property type="protein sequence ID" value="MBC5667493.1"/>
    <property type="molecule type" value="Genomic_DNA"/>
</dbReference>
<organism evidence="1 2">
    <name type="scientific">Eubacterium segne</name>
    <dbReference type="NCBI Taxonomy" id="2763045"/>
    <lineage>
        <taxon>Bacteria</taxon>
        <taxon>Bacillati</taxon>
        <taxon>Bacillota</taxon>
        <taxon>Clostridia</taxon>
        <taxon>Eubacteriales</taxon>
        <taxon>Eubacteriaceae</taxon>
        <taxon>Eubacterium</taxon>
    </lineage>
</organism>
<gene>
    <name evidence="1" type="ORF">H8S00_05785</name>
</gene>
<dbReference type="GO" id="GO:0008168">
    <property type="term" value="F:methyltransferase activity"/>
    <property type="evidence" value="ECO:0007669"/>
    <property type="project" value="UniProtKB-KW"/>
</dbReference>
<keyword evidence="1" id="KW-0808">Transferase</keyword>
<name>A0ABR7F1M4_9FIRM</name>
<dbReference type="RefSeq" id="WP_186840251.1">
    <property type="nucleotide sequence ID" value="NZ_JACOOZ010000003.1"/>
</dbReference>
<dbReference type="PANTHER" id="PTHR38451">
    <property type="entry name" value="TRNA (ADENINE(22)-N(1))-METHYLTRANSFERASE"/>
    <property type="match status" value="1"/>
</dbReference>
<dbReference type="GO" id="GO:0032259">
    <property type="term" value="P:methylation"/>
    <property type="evidence" value="ECO:0007669"/>
    <property type="project" value="UniProtKB-KW"/>
</dbReference>
<dbReference type="InterPro" id="IPR029063">
    <property type="entry name" value="SAM-dependent_MTases_sf"/>
</dbReference>
<dbReference type="Gene3D" id="3.40.50.150">
    <property type="entry name" value="Vaccinia Virus protein VP39"/>
    <property type="match status" value="1"/>
</dbReference>
<proteinExistence type="predicted"/>
<protein>
    <submittedName>
        <fullName evidence="1">SAM-dependent methyltransferase</fullName>
    </submittedName>
</protein>
<evidence type="ECO:0000313" key="1">
    <source>
        <dbReference type="EMBL" id="MBC5667493.1"/>
    </source>
</evidence>
<comment type="caution">
    <text evidence="1">The sequence shown here is derived from an EMBL/GenBank/DDBJ whole genome shotgun (WGS) entry which is preliminary data.</text>
</comment>
<keyword evidence="1" id="KW-0489">Methyltransferase</keyword>
<dbReference type="SUPFAM" id="SSF53335">
    <property type="entry name" value="S-adenosyl-L-methionine-dependent methyltransferases"/>
    <property type="match status" value="1"/>
</dbReference>
<keyword evidence="2" id="KW-1185">Reference proteome</keyword>